<dbReference type="Proteomes" id="UP001302812">
    <property type="component" value="Unassembled WGS sequence"/>
</dbReference>
<comment type="similarity">
    <text evidence="2">Belongs to the XFP family.</text>
</comment>
<dbReference type="GO" id="GO:0005975">
    <property type="term" value="P:carbohydrate metabolic process"/>
    <property type="evidence" value="ECO:0007669"/>
    <property type="project" value="InterPro"/>
</dbReference>
<comment type="caution">
    <text evidence="7">The sequence shown here is derived from an EMBL/GenBank/DDBJ whole genome shotgun (WGS) entry which is preliminary data.</text>
</comment>
<dbReference type="Gene3D" id="3.40.50.920">
    <property type="match status" value="1"/>
</dbReference>
<dbReference type="SUPFAM" id="SSF52922">
    <property type="entry name" value="TK C-terminal domain-like"/>
    <property type="match status" value="1"/>
</dbReference>
<dbReference type="InterPro" id="IPR018969">
    <property type="entry name" value="Xul5P/Fru6P_PKetolase_C"/>
</dbReference>
<evidence type="ECO:0000256" key="4">
    <source>
        <dbReference type="ARBA" id="ARBA00023239"/>
    </source>
</evidence>
<dbReference type="Gene3D" id="3.40.50.970">
    <property type="match status" value="2"/>
</dbReference>
<dbReference type="InterPro" id="IPR019790">
    <property type="entry name" value="Xul5P/Fru6P_PKetolase_CS"/>
</dbReference>
<dbReference type="PROSITE" id="PS60002">
    <property type="entry name" value="PHOSPHOKETOLASE_1"/>
    <property type="match status" value="1"/>
</dbReference>
<evidence type="ECO:0000256" key="3">
    <source>
        <dbReference type="ARBA" id="ARBA00023052"/>
    </source>
</evidence>
<comment type="cofactor">
    <cofactor evidence="1">
        <name>thiamine diphosphate</name>
        <dbReference type="ChEBI" id="CHEBI:58937"/>
    </cofactor>
</comment>
<feature type="domain" description="Xylulose 5-phosphate/Fructose 6-phosphate phosphoketolase C-terminal" evidence="5">
    <location>
        <begin position="599"/>
        <end position="804"/>
    </location>
</feature>
<dbReference type="Pfam" id="PF03894">
    <property type="entry name" value="XFP"/>
    <property type="match status" value="1"/>
</dbReference>
<feature type="domain" description="Xylulose 5-phosphate/Fructose 6-phosphate phosphoketolase N-terminal" evidence="6">
    <location>
        <begin position="40"/>
        <end position="392"/>
    </location>
</feature>
<dbReference type="InterPro" id="IPR005593">
    <property type="entry name" value="Xul5P/Fru6P_PKetolase"/>
</dbReference>
<organism evidence="7 8">
    <name type="scientific">Canariomyces notabilis</name>
    <dbReference type="NCBI Taxonomy" id="2074819"/>
    <lineage>
        <taxon>Eukaryota</taxon>
        <taxon>Fungi</taxon>
        <taxon>Dikarya</taxon>
        <taxon>Ascomycota</taxon>
        <taxon>Pezizomycotina</taxon>
        <taxon>Sordariomycetes</taxon>
        <taxon>Sordariomycetidae</taxon>
        <taxon>Sordariales</taxon>
        <taxon>Chaetomiaceae</taxon>
        <taxon>Canariomyces</taxon>
    </lineage>
</organism>
<protein>
    <submittedName>
        <fullName evidence="7">D-xylulose 5-phosphate/D-fructose 6-phosphate phosphoketolase</fullName>
    </submittedName>
</protein>
<dbReference type="PIRSF" id="PIRSF017245">
    <property type="entry name" value="Phosphoketolase"/>
    <property type="match status" value="1"/>
</dbReference>
<evidence type="ECO:0000313" key="8">
    <source>
        <dbReference type="Proteomes" id="UP001302812"/>
    </source>
</evidence>
<dbReference type="GO" id="GO:0016832">
    <property type="term" value="F:aldehyde-lyase activity"/>
    <property type="evidence" value="ECO:0007669"/>
    <property type="project" value="InterPro"/>
</dbReference>
<dbReference type="InterPro" id="IPR018970">
    <property type="entry name" value="Xul5P/Fru6P_PKetolase_N"/>
</dbReference>
<dbReference type="Pfam" id="PF09364">
    <property type="entry name" value="XFP_N"/>
    <property type="match status" value="1"/>
</dbReference>
<evidence type="ECO:0000256" key="1">
    <source>
        <dbReference type="ARBA" id="ARBA00001964"/>
    </source>
</evidence>
<dbReference type="SUPFAM" id="SSF52518">
    <property type="entry name" value="Thiamin diphosphate-binding fold (THDP-binding)"/>
    <property type="match status" value="2"/>
</dbReference>
<evidence type="ECO:0000313" key="7">
    <source>
        <dbReference type="EMBL" id="KAK4113116.1"/>
    </source>
</evidence>
<sequence length="811" mass="90358">MPSEQIPTSNPPALPSHLPDGVLDLAVRLQRKPLPEDVRNSLRGFNRAACYIAAAMIFLRDNVLLESDLSLEHVKPRLLGHWGTCPGLILVWSHLSLLIRNHNLDMIYVVGPGHGAPAALSALWLEGSLERFYPGEYPRSREGLRNLITRFSVPGGFPSHINAETPGSIHEGGELGYALAVSFGAVMDNPDLIVTCVVGDGEAETGPTATAWHAIKYLDPRESGAVIPILHLNGFKISERTIFGCMDDKELVCLFSGYGYQVCIVDDLDNIHDDLHTALEWALAEVRKIQQAARSGEAISKPRWPMLVLRTPKGWTGPKEVDGKIIEGSFHSHQVPLPKANSSDSQLKALGDWLSSYKISELIQDGKPVDTILSILPEADDKKLGQVKTTYAPYIGLKSVDWSEFSVEKGTAQSCMQVTGKYLDKVFQENPTSIRLFSPDELESNKLDAVLQHTQRNFQWDQFSRANGGRVIEVLSEHDCQGFMQGYTLTGRTALFPSYESFLGIIHTMMVQYSKFVKIAREVKWRGDLPSINYIETSTWARQEHNGFSHQNPSFIGAVLNLKAEAARVYLPPDANCFLSTVDHILHSKNKTNLVIGSKQPTPVYLSAEEAAAHCRDGASIWRFASSPDQGQDPDVVLVGIGVETTFETVKAAELLRVLCPALRVRVVNVADLMILVPETKHPHALSAERFTELFTRDKPVLFNYHGYPTELQGLLFGRERLDRMNVAGYIEEGSTTTPFDMMLVNRVSRFDLAEKALRFGAERNDKVKEGLEKYLAGVKERVEKVREFIRDFGKDPDDIYDVPKFDQQGQ</sequence>
<evidence type="ECO:0000259" key="5">
    <source>
        <dbReference type="Pfam" id="PF09363"/>
    </source>
</evidence>
<evidence type="ECO:0000259" key="6">
    <source>
        <dbReference type="Pfam" id="PF09364"/>
    </source>
</evidence>
<dbReference type="PANTHER" id="PTHR31273">
    <property type="entry name" value="PHOSPHOKETOLASE-RELATED"/>
    <property type="match status" value="1"/>
</dbReference>
<dbReference type="InterPro" id="IPR009014">
    <property type="entry name" value="Transketo_C/PFOR_II"/>
</dbReference>
<dbReference type="Pfam" id="PF09363">
    <property type="entry name" value="XFP_C"/>
    <property type="match status" value="1"/>
</dbReference>
<keyword evidence="3" id="KW-0786">Thiamine pyrophosphate</keyword>
<evidence type="ECO:0000256" key="2">
    <source>
        <dbReference type="ARBA" id="ARBA00005623"/>
    </source>
</evidence>
<reference evidence="7" key="1">
    <citation type="journal article" date="2023" name="Mol. Phylogenet. Evol.">
        <title>Genome-scale phylogeny and comparative genomics of the fungal order Sordariales.</title>
        <authorList>
            <person name="Hensen N."/>
            <person name="Bonometti L."/>
            <person name="Westerberg I."/>
            <person name="Brannstrom I.O."/>
            <person name="Guillou S."/>
            <person name="Cros-Aarteil S."/>
            <person name="Calhoun S."/>
            <person name="Haridas S."/>
            <person name="Kuo A."/>
            <person name="Mondo S."/>
            <person name="Pangilinan J."/>
            <person name="Riley R."/>
            <person name="LaButti K."/>
            <person name="Andreopoulos B."/>
            <person name="Lipzen A."/>
            <person name="Chen C."/>
            <person name="Yan M."/>
            <person name="Daum C."/>
            <person name="Ng V."/>
            <person name="Clum A."/>
            <person name="Steindorff A."/>
            <person name="Ohm R.A."/>
            <person name="Martin F."/>
            <person name="Silar P."/>
            <person name="Natvig D.O."/>
            <person name="Lalanne C."/>
            <person name="Gautier V."/>
            <person name="Ament-Velasquez S.L."/>
            <person name="Kruys A."/>
            <person name="Hutchinson M.I."/>
            <person name="Powell A.J."/>
            <person name="Barry K."/>
            <person name="Miller A.N."/>
            <person name="Grigoriev I.V."/>
            <person name="Debuchy R."/>
            <person name="Gladieux P."/>
            <person name="Hiltunen Thoren M."/>
            <person name="Johannesson H."/>
        </authorList>
    </citation>
    <scope>NUCLEOTIDE SEQUENCE</scope>
    <source>
        <strain evidence="7">CBS 508.74</strain>
    </source>
</reference>
<dbReference type="GeneID" id="89941795"/>
<dbReference type="RefSeq" id="XP_064670686.1">
    <property type="nucleotide sequence ID" value="XM_064817670.1"/>
</dbReference>
<keyword evidence="4" id="KW-0456">Lyase</keyword>
<gene>
    <name evidence="7" type="ORF">N656DRAFT_797651</name>
</gene>
<dbReference type="CDD" id="cd02011">
    <property type="entry name" value="TPP_PK"/>
    <property type="match status" value="1"/>
</dbReference>
<dbReference type="InterPro" id="IPR029061">
    <property type="entry name" value="THDP-binding"/>
</dbReference>
<dbReference type="InterPro" id="IPR019789">
    <property type="entry name" value="Xul5P/Fru6P_PKetolase_ThDP_BS"/>
</dbReference>
<keyword evidence="8" id="KW-1185">Reference proteome</keyword>
<dbReference type="EMBL" id="MU853340">
    <property type="protein sequence ID" value="KAK4113116.1"/>
    <property type="molecule type" value="Genomic_DNA"/>
</dbReference>
<name>A0AAN6TF96_9PEZI</name>
<accession>A0AAN6TF96</accession>
<dbReference type="PANTHER" id="PTHR31273:SF1">
    <property type="entry name" value="PHOSPHOKETOLASE-RELATED"/>
    <property type="match status" value="1"/>
</dbReference>
<dbReference type="AlphaFoldDB" id="A0AAN6TF96"/>
<proteinExistence type="inferred from homology"/>
<dbReference type="PROSITE" id="PS60003">
    <property type="entry name" value="PHOSPHOKETOLASE_2"/>
    <property type="match status" value="1"/>
</dbReference>
<reference evidence="7" key="2">
    <citation type="submission" date="2023-05" db="EMBL/GenBank/DDBJ databases">
        <authorList>
            <consortium name="Lawrence Berkeley National Laboratory"/>
            <person name="Steindorff A."/>
            <person name="Hensen N."/>
            <person name="Bonometti L."/>
            <person name="Westerberg I."/>
            <person name="Brannstrom I.O."/>
            <person name="Guillou S."/>
            <person name="Cros-Aarteil S."/>
            <person name="Calhoun S."/>
            <person name="Haridas S."/>
            <person name="Kuo A."/>
            <person name="Mondo S."/>
            <person name="Pangilinan J."/>
            <person name="Riley R."/>
            <person name="Labutti K."/>
            <person name="Andreopoulos B."/>
            <person name="Lipzen A."/>
            <person name="Chen C."/>
            <person name="Yanf M."/>
            <person name="Daum C."/>
            <person name="Ng V."/>
            <person name="Clum A."/>
            <person name="Ohm R."/>
            <person name="Martin F."/>
            <person name="Silar P."/>
            <person name="Natvig D."/>
            <person name="Lalanne C."/>
            <person name="Gautier V."/>
            <person name="Ament-Velasquez S.L."/>
            <person name="Kruys A."/>
            <person name="Hutchinson M.I."/>
            <person name="Powell A.J."/>
            <person name="Barry K."/>
            <person name="Miller A.N."/>
            <person name="Grigoriev I.V."/>
            <person name="Debuchy R."/>
            <person name="Gladieux P."/>
            <person name="Thoren M.H."/>
            <person name="Johannesson H."/>
        </authorList>
    </citation>
    <scope>NUCLEOTIDE SEQUENCE</scope>
    <source>
        <strain evidence="7">CBS 508.74</strain>
    </source>
</reference>